<evidence type="ECO:0000313" key="6">
    <source>
        <dbReference type="Proteomes" id="UP000014216"/>
    </source>
</evidence>
<keyword evidence="2 5" id="KW-0378">Hydrolase</keyword>
<evidence type="ECO:0000256" key="2">
    <source>
        <dbReference type="ARBA" id="ARBA00022801"/>
    </source>
</evidence>
<name>S0G015_9BACT</name>
<dbReference type="InterPro" id="IPR036962">
    <property type="entry name" value="Glyco_hydro_3_N_sf"/>
</dbReference>
<dbReference type="RefSeq" id="WP_006967288.1">
    <property type="nucleotide sequence ID" value="NZ_APJX01000007.1"/>
</dbReference>
<organism evidence="5 6">
    <name type="scientific">Desulfotignum phosphitoxidans DSM 13687</name>
    <dbReference type="NCBI Taxonomy" id="1286635"/>
    <lineage>
        <taxon>Bacteria</taxon>
        <taxon>Pseudomonadati</taxon>
        <taxon>Thermodesulfobacteriota</taxon>
        <taxon>Desulfobacteria</taxon>
        <taxon>Desulfobacterales</taxon>
        <taxon>Desulfobacteraceae</taxon>
        <taxon>Desulfotignum</taxon>
    </lineage>
</organism>
<dbReference type="EMBL" id="APJX01000007">
    <property type="protein sequence ID" value="EMS78779.1"/>
    <property type="molecule type" value="Genomic_DNA"/>
</dbReference>
<comment type="caution">
    <text evidence="5">The sequence shown here is derived from an EMBL/GenBank/DDBJ whole genome shotgun (WGS) entry which is preliminary data.</text>
</comment>
<dbReference type="InterPro" id="IPR001764">
    <property type="entry name" value="Glyco_hydro_3_N"/>
</dbReference>
<dbReference type="AlphaFoldDB" id="S0G015"/>
<dbReference type="GO" id="GO:0004563">
    <property type="term" value="F:beta-N-acetylhexosaminidase activity"/>
    <property type="evidence" value="ECO:0007669"/>
    <property type="project" value="UniProtKB-EC"/>
</dbReference>
<dbReference type="PANTHER" id="PTHR30480:SF16">
    <property type="entry name" value="GLYCOSIDE HYDROLASE FAMILY 3 DOMAIN PROTEIN"/>
    <property type="match status" value="1"/>
</dbReference>
<dbReference type="EC" id="3.2.1.52" evidence="5"/>
<protein>
    <submittedName>
        <fullName evidence="5">Beta-N-acetylhexosaminidase NagZ</fullName>
        <ecNumber evidence="5">3.2.1.52</ecNumber>
    </submittedName>
</protein>
<dbReference type="InterPro" id="IPR017853">
    <property type="entry name" value="GH"/>
</dbReference>
<gene>
    <name evidence="5" type="primary">nagZ</name>
    <name evidence="5" type="ORF">Dpo_7c02550</name>
</gene>
<dbReference type="PATRIC" id="fig|1286635.3.peg.3434"/>
<dbReference type="SUPFAM" id="SSF51445">
    <property type="entry name" value="(Trans)glycosidases"/>
    <property type="match status" value="1"/>
</dbReference>
<dbReference type="GO" id="GO:0009254">
    <property type="term" value="P:peptidoglycan turnover"/>
    <property type="evidence" value="ECO:0007669"/>
    <property type="project" value="TreeGrafter"/>
</dbReference>
<keyword evidence="3 5" id="KW-0326">Glycosidase</keyword>
<evidence type="ECO:0000259" key="4">
    <source>
        <dbReference type="Pfam" id="PF00933"/>
    </source>
</evidence>
<dbReference type="OrthoDB" id="9781691at2"/>
<evidence type="ECO:0000256" key="3">
    <source>
        <dbReference type="ARBA" id="ARBA00023295"/>
    </source>
</evidence>
<reference evidence="5 6" key="1">
    <citation type="journal article" date="2013" name="Genome Announc.">
        <title>Draft Genome Sequence of Desulfotignum phosphitoxidans DSM 13687 Strain FiPS-3.</title>
        <authorList>
            <person name="Poehlein A."/>
            <person name="Daniel R."/>
            <person name="Simeonova D.D."/>
        </authorList>
    </citation>
    <scope>NUCLEOTIDE SEQUENCE [LARGE SCALE GENOMIC DNA]</scope>
    <source>
        <strain evidence="5 6">DSM 13687</strain>
    </source>
</reference>
<accession>S0G015</accession>
<dbReference type="Gene3D" id="3.20.20.300">
    <property type="entry name" value="Glycoside hydrolase, family 3, N-terminal domain"/>
    <property type="match status" value="1"/>
</dbReference>
<dbReference type="InterPro" id="IPR050226">
    <property type="entry name" value="NagZ_Beta-hexosaminidase"/>
</dbReference>
<dbReference type="Proteomes" id="UP000014216">
    <property type="component" value="Unassembled WGS sequence"/>
</dbReference>
<evidence type="ECO:0000256" key="1">
    <source>
        <dbReference type="ARBA" id="ARBA00005336"/>
    </source>
</evidence>
<proteinExistence type="inferred from homology"/>
<dbReference type="Pfam" id="PF00933">
    <property type="entry name" value="Glyco_hydro_3"/>
    <property type="match status" value="1"/>
</dbReference>
<feature type="domain" description="Glycoside hydrolase family 3 N-terminal" evidence="4">
    <location>
        <begin position="16"/>
        <end position="291"/>
    </location>
</feature>
<keyword evidence="6" id="KW-1185">Reference proteome</keyword>
<dbReference type="GO" id="GO:0005975">
    <property type="term" value="P:carbohydrate metabolic process"/>
    <property type="evidence" value="ECO:0007669"/>
    <property type="project" value="InterPro"/>
</dbReference>
<evidence type="ECO:0000313" key="5">
    <source>
        <dbReference type="EMBL" id="EMS78779.1"/>
    </source>
</evidence>
<dbReference type="PANTHER" id="PTHR30480">
    <property type="entry name" value="BETA-HEXOSAMINIDASE-RELATED"/>
    <property type="match status" value="1"/>
</dbReference>
<comment type="similarity">
    <text evidence="1">Belongs to the glycosyl hydrolase 3 family.</text>
</comment>
<sequence>MDKMIRHLAGQRLMLGFNGTKFNKDLETIIREYQAGGIILFKPNIVSPDQVAALCARAQAYAASLNLPPLFIAVDQEGGAVSRLSPPFTQFDGNPLIRTREQAAAFARITAGELKQAGINMNLAPVMDVVPPGTDSIMKTRAFPGNAEAVADLGTTVIQTLQSSGIMAVAKHFPGIGRTVLDSHHHLPELDVELSELKAVDLLPFEAAVRADAAGIMISHILYPRLDPRWQASLSKAIAHDLIRHTLGFDGLVLTDDLDMKAIDQDMDVCMARILASEIDLALICHQGPDIEKAVMALTRQLSSDPKARASGRMCVQRIYRYKEAYLGWKKPDRL</sequence>